<dbReference type="AlphaFoldDB" id="A0A9W6LCU8"/>
<dbReference type="GO" id="GO:0008932">
    <property type="term" value="F:lytic endotransglycosylase activity"/>
    <property type="evidence" value="ECO:0007669"/>
    <property type="project" value="TreeGrafter"/>
</dbReference>
<sequence>MKTYIVKRGDTLTKIANEYNTTPQAIAELNHLTNLDFIRIGQKLFLPPTSFSRPSPSLAPPAPKEAGRLWLTFVDAANKPIRNMKVWVKIGGAEFDFLTDQQGQIPVLLVKQPATPVTVFAQKANDEKKQIQTFTAELKNQSCRITSPKLKVRSVQQPHKGEAPKKPPIAPSSTTAPASPAVPPLPGTVDDTRSPAGHPVKQVALECPNKENLWLGPNFKYRDIILAASKRSGFLPQAIAALLDAESATIKREIEKPVLDKSGKPVIDPKTGRPKTRKRTEETGEWAANSRNKNSSARGVSQFLDGTWIGQALTKGTFLNARTKEKGWLTTATIKGNGRTALKVVPAFSLANGMLVTKSPLHKTLSSKPYVTGKAMASDANLQKLLDLRFDVECAIHAAVDYGKQNLESLSEEGYRISGLSDGEKAKIMYLCHHLGAGDARKFINDTMTARRAQHLLVQQVGEVSAEEKAMDAGDDYLRAHREWLANFIDKKIRITNHMCDTSGATDGRKVIPITKAIRSK</sequence>
<dbReference type="SMART" id="SM00257">
    <property type="entry name" value="LysM"/>
    <property type="match status" value="1"/>
</dbReference>
<organism evidence="3 4">
    <name type="scientific">Geobacter hydrogenophilus</name>
    <dbReference type="NCBI Taxonomy" id="40983"/>
    <lineage>
        <taxon>Bacteria</taxon>
        <taxon>Pseudomonadati</taxon>
        <taxon>Thermodesulfobacteriota</taxon>
        <taxon>Desulfuromonadia</taxon>
        <taxon>Geobacterales</taxon>
        <taxon>Geobacteraceae</taxon>
        <taxon>Geobacter</taxon>
    </lineage>
</organism>
<comment type="caution">
    <text evidence="3">The sequence shown here is derived from an EMBL/GenBank/DDBJ whole genome shotgun (WGS) entry which is preliminary data.</text>
</comment>
<dbReference type="PANTHER" id="PTHR33734">
    <property type="entry name" value="LYSM DOMAIN-CONTAINING GPI-ANCHORED PROTEIN 2"/>
    <property type="match status" value="1"/>
</dbReference>
<dbReference type="Proteomes" id="UP001144352">
    <property type="component" value="Unassembled WGS sequence"/>
</dbReference>
<evidence type="ECO:0000256" key="1">
    <source>
        <dbReference type="SAM" id="MobiDB-lite"/>
    </source>
</evidence>
<reference evidence="3" key="1">
    <citation type="submission" date="2022-12" db="EMBL/GenBank/DDBJ databases">
        <title>Reference genome sequencing for broad-spectrum identification of bacterial and archaeal isolates by mass spectrometry.</title>
        <authorList>
            <person name="Sekiguchi Y."/>
            <person name="Tourlousse D.M."/>
        </authorList>
    </citation>
    <scope>NUCLEOTIDE SEQUENCE</scope>
    <source>
        <strain evidence="3">H2</strain>
    </source>
</reference>
<dbReference type="Gene3D" id="1.10.530.10">
    <property type="match status" value="1"/>
</dbReference>
<dbReference type="PROSITE" id="PS51782">
    <property type="entry name" value="LYSM"/>
    <property type="match status" value="1"/>
</dbReference>
<proteinExistence type="predicted"/>
<protein>
    <recommendedName>
        <fullName evidence="2">LysM domain-containing protein</fullName>
    </recommendedName>
</protein>
<dbReference type="InterPro" id="IPR018392">
    <property type="entry name" value="LysM"/>
</dbReference>
<dbReference type="Gene3D" id="3.10.350.10">
    <property type="entry name" value="LysM domain"/>
    <property type="match status" value="1"/>
</dbReference>
<dbReference type="RefSeq" id="WP_214187607.1">
    <property type="nucleotide sequence ID" value="NZ_BSDS01000001.1"/>
</dbReference>
<dbReference type="EMBL" id="BSDS01000001">
    <property type="protein sequence ID" value="GLI38325.1"/>
    <property type="molecule type" value="Genomic_DNA"/>
</dbReference>
<keyword evidence="4" id="KW-1185">Reference proteome</keyword>
<feature type="domain" description="LysM" evidence="2">
    <location>
        <begin position="2"/>
        <end position="46"/>
    </location>
</feature>
<evidence type="ECO:0000313" key="4">
    <source>
        <dbReference type="Proteomes" id="UP001144352"/>
    </source>
</evidence>
<evidence type="ECO:0000259" key="2">
    <source>
        <dbReference type="PROSITE" id="PS51782"/>
    </source>
</evidence>
<name>A0A9W6LCU8_9BACT</name>
<accession>A0A9W6LCU8</accession>
<dbReference type="SUPFAM" id="SSF54106">
    <property type="entry name" value="LysM domain"/>
    <property type="match status" value="1"/>
</dbReference>
<evidence type="ECO:0000313" key="3">
    <source>
        <dbReference type="EMBL" id="GLI38325.1"/>
    </source>
</evidence>
<dbReference type="PANTHER" id="PTHR33734:SF22">
    <property type="entry name" value="MEMBRANE-BOUND LYTIC MUREIN TRANSGLYCOSYLASE D"/>
    <property type="match status" value="1"/>
</dbReference>
<dbReference type="CDD" id="cd00118">
    <property type="entry name" value="LysM"/>
    <property type="match status" value="1"/>
</dbReference>
<feature type="region of interest" description="Disordered" evidence="1">
    <location>
        <begin position="150"/>
        <end position="197"/>
    </location>
</feature>
<dbReference type="InterPro" id="IPR036779">
    <property type="entry name" value="LysM_dom_sf"/>
</dbReference>
<gene>
    <name evidence="3" type="ORF">GHYDROH2_18260</name>
</gene>
<feature type="region of interest" description="Disordered" evidence="1">
    <location>
        <begin position="261"/>
        <end position="292"/>
    </location>
</feature>
<dbReference type="Pfam" id="PF01476">
    <property type="entry name" value="LysM"/>
    <property type="match status" value="1"/>
</dbReference>